<keyword evidence="3" id="KW-1185">Reference proteome</keyword>
<dbReference type="PROSITE" id="PS51257">
    <property type="entry name" value="PROKAR_LIPOPROTEIN"/>
    <property type="match status" value="1"/>
</dbReference>
<evidence type="ECO:0000259" key="1">
    <source>
        <dbReference type="Pfam" id="PF08984"/>
    </source>
</evidence>
<dbReference type="AlphaFoldDB" id="A0A4R2TQV4"/>
<evidence type="ECO:0000313" key="2">
    <source>
        <dbReference type="EMBL" id="TCQ03695.1"/>
    </source>
</evidence>
<dbReference type="InterPro" id="IPR023883">
    <property type="entry name" value="CHP03980_redox-disulphide"/>
</dbReference>
<dbReference type="Proteomes" id="UP000295504">
    <property type="component" value="Unassembled WGS sequence"/>
</dbReference>
<dbReference type="InterPro" id="IPR038062">
    <property type="entry name" value="ScdA-like_N_sf"/>
</dbReference>
<gene>
    <name evidence="2" type="ORF">EDD79_100810</name>
</gene>
<dbReference type="NCBIfam" id="TIGR03980">
    <property type="entry name" value="prismane_assoc"/>
    <property type="match status" value="1"/>
</dbReference>
<proteinExistence type="predicted"/>
<comment type="caution">
    <text evidence="2">The sequence shown here is derived from an EMBL/GenBank/DDBJ whole genome shotgun (WGS) entry which is preliminary data.</text>
</comment>
<dbReference type="EMBL" id="SLYC01000008">
    <property type="protein sequence ID" value="TCQ03695.1"/>
    <property type="molecule type" value="Genomic_DNA"/>
</dbReference>
<reference evidence="2 3" key="1">
    <citation type="submission" date="2019-03" db="EMBL/GenBank/DDBJ databases">
        <title>Genomic Encyclopedia of Type Strains, Phase IV (KMG-IV): sequencing the most valuable type-strain genomes for metagenomic binning, comparative biology and taxonomic classification.</title>
        <authorList>
            <person name="Goeker M."/>
        </authorList>
    </citation>
    <scope>NUCLEOTIDE SEQUENCE [LARGE SCALE GENOMIC DNA]</scope>
    <source>
        <strain evidence="2 3">DSM 100013</strain>
    </source>
</reference>
<dbReference type="SUPFAM" id="SSF140683">
    <property type="entry name" value="SP0561-like"/>
    <property type="match status" value="1"/>
</dbReference>
<evidence type="ECO:0000313" key="3">
    <source>
        <dbReference type="Proteomes" id="UP000295504"/>
    </source>
</evidence>
<dbReference type="Gene3D" id="1.10.3910.10">
    <property type="entry name" value="SP0561-like"/>
    <property type="match status" value="1"/>
</dbReference>
<dbReference type="Pfam" id="PF08984">
    <property type="entry name" value="DUF1858"/>
    <property type="match status" value="1"/>
</dbReference>
<name>A0A4R2TQV4_9FIRM</name>
<feature type="domain" description="DUF1858" evidence="1">
    <location>
        <begin position="3"/>
        <end position="56"/>
    </location>
</feature>
<dbReference type="InterPro" id="IPR015077">
    <property type="entry name" value="DUF1858"/>
</dbReference>
<accession>A0A4R2TQV4</accession>
<organism evidence="2 3">
    <name type="scientific">Serpentinicella alkaliphila</name>
    <dbReference type="NCBI Taxonomy" id="1734049"/>
    <lineage>
        <taxon>Bacteria</taxon>
        <taxon>Bacillati</taxon>
        <taxon>Bacillota</taxon>
        <taxon>Clostridia</taxon>
        <taxon>Peptostreptococcales</taxon>
        <taxon>Natronincolaceae</taxon>
        <taxon>Serpentinicella</taxon>
    </lineage>
</organism>
<sequence>MQITKDTKISDILRVNPNAAGILMAFGMGCLGCPGAQMETLEQAAGVHGINLEELLKKLNA</sequence>
<dbReference type="RefSeq" id="WP_132847909.1">
    <property type="nucleotide sequence ID" value="NZ_CP058648.1"/>
</dbReference>
<dbReference type="PANTHER" id="PTHR39341:SF1">
    <property type="entry name" value="DUF1858 DOMAIN-CONTAINING PROTEIN"/>
    <property type="match status" value="1"/>
</dbReference>
<dbReference type="OrthoDB" id="15017at2"/>
<protein>
    <submittedName>
        <fullName evidence="2">Hybrid cluster-associated redox disulfide protein</fullName>
    </submittedName>
</protein>
<dbReference type="PANTHER" id="PTHR39341">
    <property type="entry name" value="BSL7085 PROTEIN"/>
    <property type="match status" value="1"/>
</dbReference>